<evidence type="ECO:0000256" key="7">
    <source>
        <dbReference type="ARBA" id="ARBA00022645"/>
    </source>
</evidence>
<comment type="catalytic activity">
    <reaction evidence="17">
        <text>(L-glutamyl)(n+1)-gamma-L-glutamyl-L-glutamyl-[protein] + H2O = (L-glutamyl)(n)-gamma-L-glutamyl-L-glutamyl-[protein] + L-glutamate</text>
        <dbReference type="Rhea" id="RHEA:60004"/>
        <dbReference type="Rhea" id="RHEA-COMP:15519"/>
        <dbReference type="Rhea" id="RHEA-COMP:15675"/>
        <dbReference type="ChEBI" id="CHEBI:15377"/>
        <dbReference type="ChEBI" id="CHEBI:29985"/>
        <dbReference type="ChEBI" id="CHEBI:143623"/>
    </reaction>
    <physiologicalReaction direction="left-to-right" evidence="17">
        <dbReference type="Rhea" id="RHEA:60005"/>
    </physiologicalReaction>
</comment>
<keyword evidence="8" id="KW-0645">Protease</keyword>
<dbReference type="PANTHER" id="PTHR12756:SF24">
    <property type="entry name" value="CYTOSOLIC CARBOXYPEPTIDASE 1"/>
    <property type="match status" value="1"/>
</dbReference>
<evidence type="ECO:0000256" key="21">
    <source>
        <dbReference type="PROSITE-ProRule" id="PRU01379"/>
    </source>
</evidence>
<dbReference type="AlphaFoldDB" id="A0AAV1G9G5"/>
<dbReference type="CDD" id="cd06906">
    <property type="entry name" value="M14_Nna1"/>
    <property type="match status" value="1"/>
</dbReference>
<evidence type="ECO:0000256" key="12">
    <source>
        <dbReference type="ARBA" id="ARBA00023049"/>
    </source>
</evidence>
<dbReference type="InterPro" id="IPR040626">
    <property type="entry name" value="Pepdidase_M14_N"/>
</dbReference>
<feature type="compositionally biased region" description="Acidic residues" evidence="22">
    <location>
        <begin position="367"/>
        <end position="392"/>
    </location>
</feature>
<keyword evidence="14" id="KW-0539">Nucleus</keyword>
<evidence type="ECO:0000256" key="20">
    <source>
        <dbReference type="ARBA" id="ARBA00043070"/>
    </source>
</evidence>
<sequence>MNKPKMATEKGVPSNSRVLMLLGQLERMNGEAMGRDIDTARQVTAKILHLIQTQEKSGKEVMSKGSSGMEVILASLENSRDVQTTLNILYILSELLTVGRGRRVGVFVSKGGTGILFHILISASKELPPSEELMLQLHSLLAKVGPKDRKFGVKARLSGALNITVNLMKQNLQNTKLLLPCLQVLRVYSTNSVNAISLGKSGVVELMFKIVAPYSKKNTSLLKVALDALGALLKSKTNARRAVDGGHVPILLALYLDWHRNDTRHRHMLIRKGLLVCLRNITNIKLGRKSFIDADGMRILYNSSTECLPVRTLDPLINTSSLIMRKCFPKNRLPLPTIKSAFHYPLPHIPASGPVAQLYSLPPGVDDVVDESDDNEETDADSENETENEEDEKERLRAANEDIETDLNKLHPKKSPGRSFEELRVYERFFVELSEDFQGHNFECSRSASTTSSSSASSSASTQLPRPIIVPTAQAMSPKHVPISSSLGGCNSAKGKHSLPSPSALTPTAPALLAPLELDTIHLTKDQDKQEKANIPSPDTQTLSSLTRPPSQGQVIEQGLVNVLEGVSLEEEVFLSADDGGRKGVKQEGSPVNATRHIQSPLLLGGIPTLRVGGGGSNWGSECGSEGAEDEGAVLEVPDTALLLPLHDPDLYVEMVKGTLSVPRYAEVAYPDYFGHVAPTFREPLLERVYGVQRSKIFQDIERLIHPNDILDKVVYDLDIPSCPLVEDSGESLKFNSQFESGNLRKAIQVRKHEYDLVLNSDINSNHYHQWFYFEVSGMRVGTTYRFNIINCEKSNSQFNYGMQVLMYSVQEAISGRPRWVRTGSDICYYKNHFARSSIAAGGQKGKSYYTMTFSTSFSHKDDVCYFAYHFPYTYSTLKMHLSKLEALRTPQIYLRQDILCETLGGNSCPLLTITAMPESNSNDHICQFRNRPLIFLSARVHPGETNASWVMKGTLEFLMGTSPLAASLRDAYIFKIVPMLNPDGVINGNHRCSLSGEDLNRQWQSPNPELHPTIYHTKSLLQYLAHIQRAPLVYCDYHGHSRKKNVFMYGCSVKETVWQSNISATSSDLQEDLGYRALPKILSQIAPAFSMGSCSFVVERSKESTARVVVWREIGVQRSYTMESTLCGCDQGKYKGLQIGTRELEEMGAQFCVALLRLKRLTGIRNHQHLLDLESDIIGTQAKVVSSSPTTYVMEEDEPSFLEAIDYSAESNDEDPEPDHEHSNEGHENPDHLDPLSDSDTNHRD</sequence>
<keyword evidence="25" id="KW-1185">Reference proteome</keyword>
<evidence type="ECO:0000256" key="16">
    <source>
        <dbReference type="ARBA" id="ARBA00026108"/>
    </source>
</evidence>
<dbReference type="Pfam" id="PF18027">
    <property type="entry name" value="Pepdidase_M14_N"/>
    <property type="match status" value="1"/>
</dbReference>
<comment type="subcellular location">
    <subcellularLocation>
        <location evidence="4">Cytoplasm</location>
        <location evidence="4">Cytosol</location>
    </subcellularLocation>
    <subcellularLocation>
        <location evidence="3">Mitochondrion</location>
    </subcellularLocation>
    <subcellularLocation>
        <location evidence="2">Nucleus</location>
    </subcellularLocation>
</comment>
<reference evidence="24" key="1">
    <citation type="submission" date="2023-08" db="EMBL/GenBank/DDBJ databases">
        <authorList>
            <person name="Alioto T."/>
            <person name="Alioto T."/>
            <person name="Gomez Garrido J."/>
        </authorList>
    </citation>
    <scope>NUCLEOTIDE SEQUENCE</scope>
</reference>
<keyword evidence="11" id="KW-0862">Zinc</keyword>
<dbReference type="FunFam" id="3.40.630.10:FF:000024">
    <property type="entry name" value="ATP/GTP binding protein 1"/>
    <property type="match status" value="1"/>
</dbReference>
<evidence type="ECO:0000256" key="10">
    <source>
        <dbReference type="ARBA" id="ARBA00022801"/>
    </source>
</evidence>
<evidence type="ECO:0000256" key="5">
    <source>
        <dbReference type="ARBA" id="ARBA00005988"/>
    </source>
</evidence>
<feature type="region of interest" description="Disordered" evidence="22">
    <location>
        <begin position="525"/>
        <end position="551"/>
    </location>
</feature>
<evidence type="ECO:0000313" key="25">
    <source>
        <dbReference type="Proteomes" id="UP001178508"/>
    </source>
</evidence>
<feature type="region of interest" description="Disordered" evidence="22">
    <location>
        <begin position="444"/>
        <end position="466"/>
    </location>
</feature>
<dbReference type="GO" id="GO:0005829">
    <property type="term" value="C:cytosol"/>
    <property type="evidence" value="ECO:0007669"/>
    <property type="project" value="UniProtKB-SubCell"/>
</dbReference>
<dbReference type="PROSITE" id="PS52035">
    <property type="entry name" value="PEPTIDASE_M14"/>
    <property type="match status" value="1"/>
</dbReference>
<evidence type="ECO:0000256" key="2">
    <source>
        <dbReference type="ARBA" id="ARBA00004123"/>
    </source>
</evidence>
<keyword evidence="6" id="KW-0963">Cytoplasm</keyword>
<evidence type="ECO:0000256" key="15">
    <source>
        <dbReference type="ARBA" id="ARBA00024524"/>
    </source>
</evidence>
<evidence type="ECO:0000256" key="4">
    <source>
        <dbReference type="ARBA" id="ARBA00004514"/>
    </source>
</evidence>
<evidence type="ECO:0000256" key="13">
    <source>
        <dbReference type="ARBA" id="ARBA00023128"/>
    </source>
</evidence>
<dbReference type="EMBL" id="OY660875">
    <property type="protein sequence ID" value="CAJ1068927.1"/>
    <property type="molecule type" value="Genomic_DNA"/>
</dbReference>
<keyword evidence="12" id="KW-0482">Metalloprotease</keyword>
<comment type="catalytic activity">
    <reaction evidence="15">
        <text>C-terminal L-alpha-aminoacyl-L-glutamyl-L-glutamyl-[tubulin] + H2O = C-terminal L-alpha-aminoacyl-L-glutamyl-[tubulin] + L-glutamate</text>
        <dbReference type="Rhea" id="RHEA:63792"/>
        <dbReference type="Rhea" id="RHEA-COMP:16435"/>
        <dbReference type="Rhea" id="RHEA-COMP:16436"/>
        <dbReference type="ChEBI" id="CHEBI:15377"/>
        <dbReference type="ChEBI" id="CHEBI:29985"/>
        <dbReference type="ChEBI" id="CHEBI:149555"/>
        <dbReference type="ChEBI" id="CHEBI:149556"/>
        <dbReference type="EC" id="3.4.17.24"/>
    </reaction>
    <physiologicalReaction direction="left-to-right" evidence="15">
        <dbReference type="Rhea" id="RHEA:63793"/>
    </physiologicalReaction>
</comment>
<feature type="compositionally biased region" description="Low complexity" evidence="22">
    <location>
        <begin position="447"/>
        <end position="462"/>
    </location>
</feature>
<dbReference type="Gene3D" id="3.40.630.10">
    <property type="entry name" value="Zn peptidases"/>
    <property type="match status" value="1"/>
</dbReference>
<dbReference type="InterPro" id="IPR050821">
    <property type="entry name" value="Cytosolic_carboxypeptidase"/>
</dbReference>
<evidence type="ECO:0000256" key="11">
    <source>
        <dbReference type="ARBA" id="ARBA00022833"/>
    </source>
</evidence>
<dbReference type="SUPFAM" id="SSF53187">
    <property type="entry name" value="Zn-dependent exopeptidases"/>
    <property type="match status" value="1"/>
</dbReference>
<dbReference type="Pfam" id="PF25571">
    <property type="entry name" value="TPR_CCP1_N"/>
    <property type="match status" value="1"/>
</dbReference>
<evidence type="ECO:0000256" key="22">
    <source>
        <dbReference type="SAM" id="MobiDB-lite"/>
    </source>
</evidence>
<evidence type="ECO:0000259" key="23">
    <source>
        <dbReference type="PROSITE" id="PS52035"/>
    </source>
</evidence>
<evidence type="ECO:0000256" key="9">
    <source>
        <dbReference type="ARBA" id="ARBA00022723"/>
    </source>
</evidence>
<keyword evidence="10" id="KW-0378">Hydrolase</keyword>
<evidence type="ECO:0000256" key="6">
    <source>
        <dbReference type="ARBA" id="ARBA00022490"/>
    </source>
</evidence>
<feature type="domain" description="Peptidase M14" evidence="23">
    <location>
        <begin position="871"/>
        <end position="1160"/>
    </location>
</feature>
<keyword evidence="9" id="KW-0479">Metal-binding</keyword>
<protein>
    <recommendedName>
        <fullName evidence="18">Cytosolic carboxypeptidase 1</fullName>
        <ecNumber evidence="16">3.4.17.24</ecNumber>
    </recommendedName>
    <alternativeName>
        <fullName evidence="20">ATP/GTP-binding protein 1</fullName>
    </alternativeName>
    <alternativeName>
        <fullName evidence="19">Protein deglutamylase CCP1</fullName>
    </alternativeName>
</protein>
<accession>A0AAV1G9G5</accession>
<dbReference type="Proteomes" id="UP001178508">
    <property type="component" value="Chromosome 12"/>
</dbReference>
<dbReference type="Gene3D" id="2.60.40.3120">
    <property type="match status" value="1"/>
</dbReference>
<name>A0AAV1G9G5_XYRNO</name>
<dbReference type="InterPro" id="IPR011989">
    <property type="entry name" value="ARM-like"/>
</dbReference>
<evidence type="ECO:0000256" key="1">
    <source>
        <dbReference type="ARBA" id="ARBA00001947"/>
    </source>
</evidence>
<dbReference type="InterPro" id="IPR033852">
    <property type="entry name" value="CBPC1/4"/>
</dbReference>
<evidence type="ECO:0000256" key="14">
    <source>
        <dbReference type="ARBA" id="ARBA00023242"/>
    </source>
</evidence>
<dbReference type="GO" id="GO:0005634">
    <property type="term" value="C:nucleus"/>
    <property type="evidence" value="ECO:0007669"/>
    <property type="project" value="UniProtKB-SubCell"/>
</dbReference>
<organism evidence="24 25">
    <name type="scientific">Xyrichtys novacula</name>
    <name type="common">Pearly razorfish</name>
    <name type="synonym">Hemipteronotus novacula</name>
    <dbReference type="NCBI Taxonomy" id="13765"/>
    <lineage>
        <taxon>Eukaryota</taxon>
        <taxon>Metazoa</taxon>
        <taxon>Chordata</taxon>
        <taxon>Craniata</taxon>
        <taxon>Vertebrata</taxon>
        <taxon>Euteleostomi</taxon>
        <taxon>Actinopterygii</taxon>
        <taxon>Neopterygii</taxon>
        <taxon>Teleostei</taxon>
        <taxon>Neoteleostei</taxon>
        <taxon>Acanthomorphata</taxon>
        <taxon>Eupercaria</taxon>
        <taxon>Labriformes</taxon>
        <taxon>Labridae</taxon>
        <taxon>Xyrichtys</taxon>
    </lineage>
</organism>
<evidence type="ECO:0000256" key="8">
    <source>
        <dbReference type="ARBA" id="ARBA00022670"/>
    </source>
</evidence>
<dbReference type="FunFam" id="2.60.40.3120:FF:000001">
    <property type="entry name" value="cytosolic carboxypeptidase 1 isoform X1"/>
    <property type="match status" value="1"/>
</dbReference>
<dbReference type="Pfam" id="PF00246">
    <property type="entry name" value="Peptidase_M14"/>
    <property type="match status" value="1"/>
</dbReference>
<dbReference type="PANTHER" id="PTHR12756">
    <property type="entry name" value="CYTOSOLIC CARBOXYPEPTIDASE"/>
    <property type="match status" value="1"/>
</dbReference>
<feature type="compositionally biased region" description="Polar residues" evidence="22">
    <location>
        <begin position="537"/>
        <end position="551"/>
    </location>
</feature>
<dbReference type="InterPro" id="IPR016024">
    <property type="entry name" value="ARM-type_fold"/>
</dbReference>
<evidence type="ECO:0000256" key="18">
    <source>
        <dbReference type="ARBA" id="ARBA00041044"/>
    </source>
</evidence>
<comment type="similarity">
    <text evidence="5 21">Belongs to the peptidase M14 family.</text>
</comment>
<dbReference type="GO" id="GO:0008270">
    <property type="term" value="F:zinc ion binding"/>
    <property type="evidence" value="ECO:0007669"/>
    <property type="project" value="InterPro"/>
</dbReference>
<dbReference type="GO" id="GO:0006508">
    <property type="term" value="P:proteolysis"/>
    <property type="evidence" value="ECO:0007669"/>
    <property type="project" value="UniProtKB-KW"/>
</dbReference>
<evidence type="ECO:0000256" key="17">
    <source>
        <dbReference type="ARBA" id="ARBA00029302"/>
    </source>
</evidence>
<keyword evidence="7 24" id="KW-0121">Carboxypeptidase</keyword>
<gene>
    <name evidence="24" type="ORF">XNOV1_A012163</name>
</gene>
<feature type="compositionally biased region" description="Basic and acidic residues" evidence="22">
    <location>
        <begin position="1220"/>
        <end position="1246"/>
    </location>
</feature>
<evidence type="ECO:0000256" key="19">
    <source>
        <dbReference type="ARBA" id="ARBA00043068"/>
    </source>
</evidence>
<evidence type="ECO:0000256" key="3">
    <source>
        <dbReference type="ARBA" id="ARBA00004173"/>
    </source>
</evidence>
<comment type="cofactor">
    <cofactor evidence="1">
        <name>Zn(2+)</name>
        <dbReference type="ChEBI" id="CHEBI:29105"/>
    </cofactor>
</comment>
<dbReference type="Gene3D" id="1.25.10.10">
    <property type="entry name" value="Leucine-rich Repeat Variant"/>
    <property type="match status" value="1"/>
</dbReference>
<dbReference type="SUPFAM" id="SSF48371">
    <property type="entry name" value="ARM repeat"/>
    <property type="match status" value="1"/>
</dbReference>
<keyword evidence="13" id="KW-0496">Mitochondrion</keyword>
<feature type="active site" description="Proton donor/acceptor" evidence="21">
    <location>
        <position position="1124"/>
    </location>
</feature>
<dbReference type="GO" id="GO:0005739">
    <property type="term" value="C:mitochondrion"/>
    <property type="evidence" value="ECO:0007669"/>
    <property type="project" value="UniProtKB-SubCell"/>
</dbReference>
<dbReference type="EC" id="3.4.17.24" evidence="16"/>
<proteinExistence type="inferred from homology"/>
<feature type="region of interest" description="Disordered" evidence="22">
    <location>
        <begin position="360"/>
        <end position="395"/>
    </location>
</feature>
<feature type="region of interest" description="Disordered" evidence="22">
    <location>
        <begin position="1205"/>
        <end position="1246"/>
    </location>
</feature>
<dbReference type="InterPro" id="IPR000834">
    <property type="entry name" value="Peptidase_M14"/>
</dbReference>
<dbReference type="GO" id="GO:0004181">
    <property type="term" value="F:metallocarboxypeptidase activity"/>
    <property type="evidence" value="ECO:0007669"/>
    <property type="project" value="InterPro"/>
</dbReference>
<evidence type="ECO:0000313" key="24">
    <source>
        <dbReference type="EMBL" id="CAJ1068927.1"/>
    </source>
</evidence>